<dbReference type="PANTHER" id="PTHR10625:SF10">
    <property type="entry name" value="HISTONE DEACETYLASE HDAC1"/>
    <property type="match status" value="1"/>
</dbReference>
<dbReference type="GO" id="GO:0004407">
    <property type="term" value="F:histone deacetylase activity"/>
    <property type="evidence" value="ECO:0007669"/>
    <property type="project" value="InterPro"/>
</dbReference>
<evidence type="ECO:0000256" key="1">
    <source>
        <dbReference type="ARBA" id="ARBA00005101"/>
    </source>
</evidence>
<dbReference type="PRINTS" id="PR01271">
    <property type="entry name" value="HISDACETLASE"/>
</dbReference>
<dbReference type="PRINTS" id="PR01270">
    <property type="entry name" value="HDASUPER"/>
</dbReference>
<dbReference type="InterPro" id="IPR023696">
    <property type="entry name" value="Ureohydrolase_dom_sf"/>
</dbReference>
<dbReference type="HOGENOM" id="CLU_007727_8_0_0"/>
<dbReference type="InterPro" id="IPR037138">
    <property type="entry name" value="His_deacetylse_dom_sf"/>
</dbReference>
<dbReference type="InterPro" id="IPR000286">
    <property type="entry name" value="HDACs"/>
</dbReference>
<evidence type="ECO:0000313" key="8">
    <source>
        <dbReference type="Proteomes" id="UP000014227"/>
    </source>
</evidence>
<dbReference type="InParanoid" id="S0EYM0"/>
<dbReference type="GO" id="GO:0045150">
    <property type="term" value="P:acetoin catabolic process"/>
    <property type="evidence" value="ECO:0007669"/>
    <property type="project" value="UniProtKB-UniPathway"/>
</dbReference>
<dbReference type="GO" id="GO:0040029">
    <property type="term" value="P:epigenetic regulation of gene expression"/>
    <property type="evidence" value="ECO:0007669"/>
    <property type="project" value="TreeGrafter"/>
</dbReference>
<dbReference type="PANTHER" id="PTHR10625">
    <property type="entry name" value="HISTONE DEACETYLASE HDAC1-RELATED"/>
    <property type="match status" value="1"/>
</dbReference>
<dbReference type="GO" id="GO:0016787">
    <property type="term" value="F:hydrolase activity"/>
    <property type="evidence" value="ECO:0007669"/>
    <property type="project" value="UniProtKB-KW"/>
</dbReference>
<dbReference type="OrthoDB" id="9808367at2"/>
<accession>S0EYM0</accession>
<dbReference type="RefSeq" id="WP_016482563.1">
    <property type="nucleotide sequence ID" value="NC_021487.1"/>
</dbReference>
<name>S0EYM0_CHTCT</name>
<comment type="similarity">
    <text evidence="2">Belongs to the histone deacetylase family.</text>
</comment>
<dbReference type="EMBL" id="HF951689">
    <property type="protein sequence ID" value="CCW35018.1"/>
    <property type="molecule type" value="Genomic_DNA"/>
</dbReference>
<evidence type="ECO:0000259" key="6">
    <source>
        <dbReference type="Pfam" id="PF00850"/>
    </source>
</evidence>
<protein>
    <recommendedName>
        <fullName evidence="3">Acetoin utilization protein AcuC</fullName>
    </recommendedName>
</protein>
<evidence type="ECO:0000313" key="7">
    <source>
        <dbReference type="EMBL" id="CCW35018.1"/>
    </source>
</evidence>
<dbReference type="Gene3D" id="3.40.800.20">
    <property type="entry name" value="Histone deacetylase domain"/>
    <property type="match status" value="1"/>
</dbReference>
<sequence length="381" mass="41921">MKPARFFFSEKLLEYDMGPGHPLKPIRLEMTYALLESYGLFQEALEKVEPELANDEEVCLSHSAEYLDVLRRLERGESVSDVYRYGLNTPDNPLFPRIYTASMRYTGASIGAAQAVIDAKLHEDQPVAFNLSGGLHHAHYSRASGFCVLNDCAVGIRRLLRGFSRVAYVDIDVHHGDGVQESFYRDPNVLTISIHESGKTLFPGTGFPEEIGEGAGLGTSVNIPLAPNTPDEVWLWAWREVAIPILEAYHPEAIFLQMGTDAHAYDPLAHVCLSAQGWLEAVKDVKAFGKPIVAVGGGGYNLTTVPRMWTLAVATLVGKEIADATPQSYAYHKSIPQLTDPIAPAVSDAERQAAWAFAKRTVQQVKNLLFPYYGLGKSSVN</sequence>
<dbReference type="InterPro" id="IPR003084">
    <property type="entry name" value="HDAC_I/II"/>
</dbReference>
<comment type="pathway">
    <text evidence="1">Ketone degradation; acetoin degradation.</text>
</comment>
<dbReference type="InterPro" id="IPR003085">
    <property type="entry name" value="AcuC"/>
</dbReference>
<dbReference type="eggNOG" id="COG0123">
    <property type="taxonomic scope" value="Bacteria"/>
</dbReference>
<evidence type="ECO:0000256" key="3">
    <source>
        <dbReference type="ARBA" id="ARBA00020218"/>
    </source>
</evidence>
<dbReference type="SUPFAM" id="SSF52768">
    <property type="entry name" value="Arginase/deacetylase"/>
    <property type="match status" value="1"/>
</dbReference>
<reference evidence="8" key="1">
    <citation type="submission" date="2013-03" db="EMBL/GenBank/DDBJ databases">
        <title>Genome sequence of Chthonomonas calidirosea, the first sequenced genome from the Armatimonadetes phylum (formally candidate division OP10).</title>
        <authorList>
            <person name="Lee K.C.Y."/>
            <person name="Morgan X.C."/>
            <person name="Dunfield P.F."/>
            <person name="Tamas I."/>
            <person name="Houghton K.M."/>
            <person name="Vyssotski M."/>
            <person name="Ryan J.L.J."/>
            <person name="Lagutin K."/>
            <person name="McDonald I.R."/>
            <person name="Stott M.B."/>
        </authorList>
    </citation>
    <scope>NUCLEOTIDE SEQUENCE [LARGE SCALE GENOMIC DNA]</scope>
    <source>
        <strain evidence="8">DSM 23976 / ICMP 18418 / T49</strain>
    </source>
</reference>
<evidence type="ECO:0000256" key="4">
    <source>
        <dbReference type="ARBA" id="ARBA00022627"/>
    </source>
</evidence>
<dbReference type="AlphaFoldDB" id="S0EYM0"/>
<evidence type="ECO:0000256" key="2">
    <source>
        <dbReference type="ARBA" id="ARBA00005947"/>
    </source>
</evidence>
<dbReference type="KEGG" id="ccz:CCALI_01200"/>
<organism evidence="7 8">
    <name type="scientific">Chthonomonas calidirosea (strain DSM 23976 / ICMP 18418 / T49)</name>
    <dbReference type="NCBI Taxonomy" id="1303518"/>
    <lineage>
        <taxon>Bacteria</taxon>
        <taxon>Bacillati</taxon>
        <taxon>Armatimonadota</taxon>
        <taxon>Chthonomonadia</taxon>
        <taxon>Chthonomonadales</taxon>
        <taxon>Chthonomonadaceae</taxon>
        <taxon>Chthonomonas</taxon>
    </lineage>
</organism>
<proteinExistence type="inferred from homology"/>
<dbReference type="Proteomes" id="UP000014227">
    <property type="component" value="Chromosome I"/>
</dbReference>
<evidence type="ECO:0000256" key="5">
    <source>
        <dbReference type="ARBA" id="ARBA00022801"/>
    </source>
</evidence>
<dbReference type="UniPathway" id="UPA00040"/>
<dbReference type="Pfam" id="PF00850">
    <property type="entry name" value="Hist_deacetyl"/>
    <property type="match status" value="1"/>
</dbReference>
<dbReference type="CDD" id="cd09994">
    <property type="entry name" value="HDAC_AcuC_like"/>
    <property type="match status" value="1"/>
</dbReference>
<dbReference type="STRING" id="454171.CP488_02897"/>
<keyword evidence="8" id="KW-1185">Reference proteome</keyword>
<keyword evidence="5" id="KW-0378">Hydrolase</keyword>
<gene>
    <name evidence="7" type="ORF">CCALI_01200</name>
</gene>
<dbReference type="InterPro" id="IPR023801">
    <property type="entry name" value="His_deacetylse_dom"/>
</dbReference>
<dbReference type="FunCoup" id="S0EYM0">
    <property type="interactions" value="297"/>
</dbReference>
<feature type="domain" description="Histone deacetylase" evidence="6">
    <location>
        <begin position="21"/>
        <end position="315"/>
    </location>
</feature>
<dbReference type="PATRIC" id="fig|1303518.3.peg.1222"/>
<keyword evidence="4" id="KW-0006">Acetoin catabolism</keyword>